<dbReference type="KEGG" id="nth:Nther_0814"/>
<evidence type="ECO:0000259" key="3">
    <source>
        <dbReference type="Pfam" id="PF11611"/>
    </source>
</evidence>
<dbReference type="FunCoup" id="B2A7V2">
    <property type="interactions" value="35"/>
</dbReference>
<sequence>MLIKRHVITILVVCLFLVLAIGSADEEEPEAVDNGEAEVKEEDEQDEAKDEGEKDIEEDEEPEQADEVFNIGDTVKMGELEFTVNSARWDTGDEFMGPDEGERWLVIDCTIENLSDESTSISSMMMFDLIDEEHYSNDLSMGADTEGQLDGELGGGRTMRGEIAYSVSEDHSEWEFIFEPELFGFGQAIYAISEDEVQ</sequence>
<reference evidence="4 5" key="1">
    <citation type="submission" date="2008-04" db="EMBL/GenBank/DDBJ databases">
        <title>Complete sequence of chromosome of Natranaerobius thermophilus JW/NM-WN-LF.</title>
        <authorList>
            <consortium name="US DOE Joint Genome Institute"/>
            <person name="Copeland A."/>
            <person name="Lucas S."/>
            <person name="Lapidus A."/>
            <person name="Glavina del Rio T."/>
            <person name="Dalin E."/>
            <person name="Tice H."/>
            <person name="Bruce D."/>
            <person name="Goodwin L."/>
            <person name="Pitluck S."/>
            <person name="Chertkov O."/>
            <person name="Brettin T."/>
            <person name="Detter J.C."/>
            <person name="Han C."/>
            <person name="Kuske C.R."/>
            <person name="Schmutz J."/>
            <person name="Larimer F."/>
            <person name="Land M."/>
            <person name="Hauser L."/>
            <person name="Kyrpides N."/>
            <person name="Lykidis A."/>
            <person name="Mesbah N.M."/>
            <person name="Wiegel J."/>
        </authorList>
    </citation>
    <scope>NUCLEOTIDE SEQUENCE [LARGE SCALE GENOMIC DNA]</scope>
    <source>
        <strain evidence="5">ATCC BAA-1301 / DSM 18059 / JW/NM-WN-LF</strain>
    </source>
</reference>
<evidence type="ECO:0000313" key="4">
    <source>
        <dbReference type="EMBL" id="ACB84400.1"/>
    </source>
</evidence>
<feature type="compositionally biased region" description="Acidic residues" evidence="2">
    <location>
        <begin position="26"/>
        <end position="66"/>
    </location>
</feature>
<feature type="region of interest" description="Disordered" evidence="2">
    <location>
        <begin position="26"/>
        <end position="68"/>
    </location>
</feature>
<proteinExistence type="predicted"/>
<evidence type="ECO:0000313" key="5">
    <source>
        <dbReference type="Proteomes" id="UP000001683"/>
    </source>
</evidence>
<dbReference type="EMBL" id="CP001034">
    <property type="protein sequence ID" value="ACB84400.1"/>
    <property type="molecule type" value="Genomic_DNA"/>
</dbReference>
<evidence type="ECO:0000256" key="1">
    <source>
        <dbReference type="ARBA" id="ARBA00022729"/>
    </source>
</evidence>
<dbReference type="OrthoDB" id="1779544at2"/>
<dbReference type="STRING" id="457570.Nther_0814"/>
<dbReference type="Proteomes" id="UP000001683">
    <property type="component" value="Chromosome"/>
</dbReference>
<dbReference type="Pfam" id="PF11611">
    <property type="entry name" value="DUF4352"/>
    <property type="match status" value="1"/>
</dbReference>
<keyword evidence="5" id="KW-1185">Reference proteome</keyword>
<feature type="domain" description="DUF4352" evidence="3">
    <location>
        <begin position="69"/>
        <end position="184"/>
    </location>
</feature>
<evidence type="ECO:0000256" key="2">
    <source>
        <dbReference type="SAM" id="MobiDB-lite"/>
    </source>
</evidence>
<dbReference type="InParanoid" id="B2A7V2"/>
<accession>B2A7V2</accession>
<dbReference type="HOGENOM" id="CLU_072584_0_0_9"/>
<gene>
    <name evidence="4" type="ordered locus">Nther_0814</name>
</gene>
<name>B2A7V2_NATTJ</name>
<organism evidence="4 5">
    <name type="scientific">Natranaerobius thermophilus (strain ATCC BAA-1301 / DSM 18059 / JW/NM-WN-LF)</name>
    <dbReference type="NCBI Taxonomy" id="457570"/>
    <lineage>
        <taxon>Bacteria</taxon>
        <taxon>Bacillati</taxon>
        <taxon>Bacillota</taxon>
        <taxon>Clostridia</taxon>
        <taxon>Natranaerobiales</taxon>
        <taxon>Natranaerobiaceae</taxon>
        <taxon>Natranaerobius</taxon>
    </lineage>
</organism>
<dbReference type="InterPro" id="IPR029051">
    <property type="entry name" value="DUF4352"/>
</dbReference>
<reference evidence="4 5" key="2">
    <citation type="journal article" date="2011" name="J. Bacteriol.">
        <title>Complete genome sequence of the anaerobic, halophilic alkalithermophile Natranaerobius thermophilus JW/NM-WN-LF.</title>
        <authorList>
            <person name="Zhao B."/>
            <person name="Mesbah N.M."/>
            <person name="Dalin E."/>
            <person name="Goodwin L."/>
            <person name="Nolan M."/>
            <person name="Pitluck S."/>
            <person name="Chertkov O."/>
            <person name="Brettin T.S."/>
            <person name="Han J."/>
            <person name="Larimer F.W."/>
            <person name="Land M.L."/>
            <person name="Hauser L."/>
            <person name="Kyrpides N."/>
            <person name="Wiegel J."/>
        </authorList>
    </citation>
    <scope>NUCLEOTIDE SEQUENCE [LARGE SCALE GENOMIC DNA]</scope>
    <source>
        <strain evidence="5">ATCC BAA-1301 / DSM 18059 / JW/NM-WN-LF</strain>
    </source>
</reference>
<dbReference type="InterPro" id="IPR029050">
    <property type="entry name" value="Immunoprotect_excell_Ig-like"/>
</dbReference>
<protein>
    <recommendedName>
        <fullName evidence="3">DUF4352 domain-containing protein</fullName>
    </recommendedName>
</protein>
<dbReference type="Gene3D" id="2.60.40.1240">
    <property type="match status" value="1"/>
</dbReference>
<dbReference type="RefSeq" id="WP_012447278.1">
    <property type="nucleotide sequence ID" value="NC_010718.1"/>
</dbReference>
<keyword evidence="1" id="KW-0732">Signal</keyword>
<dbReference type="eggNOG" id="ENOG5033ATC">
    <property type="taxonomic scope" value="Bacteria"/>
</dbReference>
<dbReference type="AlphaFoldDB" id="B2A7V2"/>